<sequence length="59" mass="6287">MIRCYVSVGSSQAVEDIAETDGEQARYTASCLADIYAGVVVFDPEGGVVVRFGDVPEPF</sequence>
<dbReference type="EMBL" id="VZDO01000023">
    <property type="protein sequence ID" value="KAB0676392.1"/>
    <property type="molecule type" value="Genomic_DNA"/>
</dbReference>
<evidence type="ECO:0000313" key="1">
    <source>
        <dbReference type="EMBL" id="KAB0676392.1"/>
    </source>
</evidence>
<organism evidence="1 2">
    <name type="scientific">Plantimonas leprariae</name>
    <dbReference type="NCBI Taxonomy" id="2615207"/>
    <lineage>
        <taxon>Bacteria</taxon>
        <taxon>Pseudomonadati</taxon>
        <taxon>Pseudomonadota</taxon>
        <taxon>Alphaproteobacteria</taxon>
        <taxon>Hyphomicrobiales</taxon>
        <taxon>Aurantimonadaceae</taxon>
        <taxon>Plantimonas</taxon>
    </lineage>
</organism>
<accession>A0A7V7PKU2</accession>
<evidence type="ECO:0000313" key="2">
    <source>
        <dbReference type="Proteomes" id="UP000432089"/>
    </source>
</evidence>
<gene>
    <name evidence="1" type="ORF">F6X38_21075</name>
</gene>
<comment type="caution">
    <text evidence="1">The sequence shown here is derived from an EMBL/GenBank/DDBJ whole genome shotgun (WGS) entry which is preliminary data.</text>
</comment>
<name>A0A7V7PKU2_9HYPH</name>
<dbReference type="RefSeq" id="WP_150973314.1">
    <property type="nucleotide sequence ID" value="NZ_VZDO01000023.1"/>
</dbReference>
<reference evidence="1 2" key="1">
    <citation type="submission" date="2019-09" db="EMBL/GenBank/DDBJ databases">
        <title>YIM 132180 draft genome.</title>
        <authorList>
            <person name="Zhang K."/>
        </authorList>
    </citation>
    <scope>NUCLEOTIDE SEQUENCE [LARGE SCALE GENOMIC DNA]</scope>
    <source>
        <strain evidence="1 2">YIM 132180</strain>
    </source>
</reference>
<dbReference type="AlphaFoldDB" id="A0A7V7PKU2"/>
<dbReference type="Proteomes" id="UP000432089">
    <property type="component" value="Unassembled WGS sequence"/>
</dbReference>
<keyword evidence="2" id="KW-1185">Reference proteome</keyword>
<protein>
    <submittedName>
        <fullName evidence="1">Uncharacterized protein</fullName>
    </submittedName>
</protein>
<proteinExistence type="predicted"/>